<dbReference type="InterPro" id="IPR017853">
    <property type="entry name" value="GH"/>
</dbReference>
<evidence type="ECO:0000313" key="14">
    <source>
        <dbReference type="Proteomes" id="UP000001349"/>
    </source>
</evidence>
<feature type="binding site" evidence="10">
    <location>
        <position position="118"/>
    </location>
    <ligand>
        <name>substrate</name>
    </ligand>
</feature>
<evidence type="ECO:0000256" key="12">
    <source>
        <dbReference type="RuleBase" id="RU361175"/>
    </source>
</evidence>
<evidence type="ECO:0000256" key="2">
    <source>
        <dbReference type="ARBA" id="ARBA00010838"/>
    </source>
</evidence>
<dbReference type="eggNOG" id="COG2723">
    <property type="taxonomic scope" value="Bacteria"/>
</dbReference>
<dbReference type="PRINTS" id="PR00131">
    <property type="entry name" value="GLHYDRLASE1"/>
</dbReference>
<dbReference type="InterPro" id="IPR001360">
    <property type="entry name" value="Glyco_hydro_1"/>
</dbReference>
<gene>
    <name evidence="13" type="ordered locus">Ccel_0374</name>
</gene>
<dbReference type="OrthoDB" id="2339329at2"/>
<evidence type="ECO:0000256" key="3">
    <source>
        <dbReference type="ARBA" id="ARBA00012744"/>
    </source>
</evidence>
<dbReference type="PROSITE" id="PS00572">
    <property type="entry name" value="GLYCOSYL_HYDROL_F1_1"/>
    <property type="match status" value="1"/>
</dbReference>
<keyword evidence="14" id="KW-1185">Reference proteome</keyword>
<comment type="catalytic activity">
    <reaction evidence="1 12">
        <text>Hydrolysis of terminal, non-reducing beta-D-glucosyl residues with release of beta-D-glucose.</text>
        <dbReference type="EC" id="3.2.1.21"/>
    </reaction>
</comment>
<feature type="binding site" evidence="10">
    <location>
        <position position="162"/>
    </location>
    <ligand>
        <name>substrate</name>
    </ligand>
</feature>
<evidence type="ECO:0000256" key="4">
    <source>
        <dbReference type="ARBA" id="ARBA00022801"/>
    </source>
</evidence>
<evidence type="ECO:0000256" key="7">
    <source>
        <dbReference type="ARBA" id="ARBA00023295"/>
    </source>
</evidence>
<feature type="active site" description="Proton donor" evidence="9">
    <location>
        <position position="163"/>
    </location>
</feature>
<name>B8I5U2_RUMCH</name>
<keyword evidence="5" id="KW-0136">Cellulose degradation</keyword>
<dbReference type="Proteomes" id="UP000001349">
    <property type="component" value="Chromosome"/>
</dbReference>
<reference evidence="13 14" key="1">
    <citation type="submission" date="2009-01" db="EMBL/GenBank/DDBJ databases">
        <title>Complete sequence of Clostridium cellulolyticum H10.</title>
        <authorList>
            <consortium name="US DOE Joint Genome Institute"/>
            <person name="Lucas S."/>
            <person name="Copeland A."/>
            <person name="Lapidus A."/>
            <person name="Glavina del Rio T."/>
            <person name="Dalin E."/>
            <person name="Tice H."/>
            <person name="Bruce D."/>
            <person name="Goodwin L."/>
            <person name="Pitluck S."/>
            <person name="Chertkov O."/>
            <person name="Saunders E."/>
            <person name="Brettin T."/>
            <person name="Detter J.C."/>
            <person name="Han C."/>
            <person name="Larimer F."/>
            <person name="Land M."/>
            <person name="Hauser L."/>
            <person name="Kyrpides N."/>
            <person name="Ivanova N."/>
            <person name="Zhou J."/>
            <person name="Richardson P."/>
        </authorList>
    </citation>
    <scope>NUCLEOTIDE SEQUENCE [LARGE SCALE GENOMIC DNA]</scope>
    <source>
        <strain evidence="14">ATCC 35319 / DSM 5812 / JCM 6584 / H10</strain>
    </source>
</reference>
<dbReference type="InterPro" id="IPR017736">
    <property type="entry name" value="Glyco_hydro_1_beta-glucosidase"/>
</dbReference>
<evidence type="ECO:0000256" key="8">
    <source>
        <dbReference type="ARBA" id="ARBA00023326"/>
    </source>
</evidence>
<dbReference type="HOGENOM" id="CLU_001859_1_0_9"/>
<evidence type="ECO:0000256" key="11">
    <source>
        <dbReference type="PROSITE-ProRule" id="PRU10055"/>
    </source>
</evidence>
<keyword evidence="8" id="KW-0624">Polysaccharide degradation</keyword>
<dbReference type="SMR" id="B8I5U2"/>
<dbReference type="GO" id="GO:0005829">
    <property type="term" value="C:cytosol"/>
    <property type="evidence" value="ECO:0007669"/>
    <property type="project" value="TreeGrafter"/>
</dbReference>
<dbReference type="InterPro" id="IPR018120">
    <property type="entry name" value="Glyco_hydro_1_AS"/>
</dbReference>
<feature type="binding site" evidence="10">
    <location>
        <position position="299"/>
    </location>
    <ligand>
        <name>substrate</name>
    </ligand>
</feature>
<evidence type="ECO:0000313" key="13">
    <source>
        <dbReference type="EMBL" id="ACL74759.1"/>
    </source>
</evidence>
<dbReference type="KEGG" id="cce:Ccel_0374"/>
<dbReference type="AlphaFoldDB" id="B8I5U2"/>
<dbReference type="CAZy" id="GH1">
    <property type="family name" value="Glycoside Hydrolase Family 1"/>
</dbReference>
<feature type="binding site" evidence="10">
    <location>
        <position position="401"/>
    </location>
    <ligand>
        <name>substrate</name>
    </ligand>
</feature>
<keyword evidence="7 12" id="KW-0326">Glycosidase</keyword>
<proteinExistence type="inferred from homology"/>
<evidence type="ECO:0000256" key="9">
    <source>
        <dbReference type="PIRSR" id="PIRSR617736-1"/>
    </source>
</evidence>
<dbReference type="EMBL" id="CP001348">
    <property type="protein sequence ID" value="ACL74759.1"/>
    <property type="molecule type" value="Genomic_DNA"/>
</dbReference>
<dbReference type="PANTHER" id="PTHR10353">
    <property type="entry name" value="GLYCOSYL HYDROLASE"/>
    <property type="match status" value="1"/>
</dbReference>
<dbReference type="GO" id="GO:0008422">
    <property type="term" value="F:beta-glucosidase activity"/>
    <property type="evidence" value="ECO:0007669"/>
    <property type="project" value="UniProtKB-EC"/>
</dbReference>
<dbReference type="FunFam" id="3.20.20.80:FF:000004">
    <property type="entry name" value="Beta-glucosidase 6-phospho-beta-glucosidase"/>
    <property type="match status" value="1"/>
</dbReference>
<dbReference type="Gene3D" id="3.20.20.80">
    <property type="entry name" value="Glycosidases"/>
    <property type="match status" value="1"/>
</dbReference>
<dbReference type="NCBIfam" id="TIGR03356">
    <property type="entry name" value="BGL"/>
    <property type="match status" value="1"/>
</dbReference>
<sequence length="450" mass="51436">MAFKEGFVWGTATASYQIEGAVNEGGRGESVWDEFCRMKGKIDDDDNGDSACDSYHRYSEDIQLMKEIGIKAYRFSISWTRILPDGIGEINMEGVNYYNNLINGLLENGIEPYVTLFHWDYPMELQYKGGWLNPESPLWFENYAAICSRLFSDRVKYWITSNESQCYIGFGYGTGWHAPGFKLPVNQVVRAWHHNLKGLGLAAKAIRENAKGEVKVGLVACGEVGIPASDSEADMQAARNVLFDREHSEDSIDFGYGDLFEPALKGEYPKSLIPYLPKGWQEDMKDICVPLDFLGVNAYIGSIVEACENKKYRHLKLPVGIGKTSMEWPFKPETLYWVTRFISERYKLPVYITENGMANNDWISTDGKINDTQREDYLNQYLSALSKSIDDGADVRGYFYWSLLDNFEWAYGYAKRFGLVYVDYSNFSRTLKQSALRYKKIIELNGEVLK</sequence>
<feature type="active site" description="Nucleophile" evidence="9 11">
    <location>
        <position position="354"/>
    </location>
</feature>
<dbReference type="SUPFAM" id="SSF51445">
    <property type="entry name" value="(Trans)glycosidases"/>
    <property type="match status" value="1"/>
</dbReference>
<accession>B8I5U2</accession>
<protein>
    <recommendedName>
        <fullName evidence="3 12">Beta-glucosidase</fullName>
        <ecNumber evidence="3 12">3.2.1.21</ecNumber>
    </recommendedName>
</protein>
<dbReference type="InterPro" id="IPR033132">
    <property type="entry name" value="GH_1_N_CS"/>
</dbReference>
<dbReference type="STRING" id="394503.Ccel_0374"/>
<dbReference type="PANTHER" id="PTHR10353:SF36">
    <property type="entry name" value="LP05116P"/>
    <property type="match status" value="1"/>
</dbReference>
<feature type="binding site" evidence="10">
    <location>
        <position position="17"/>
    </location>
    <ligand>
        <name>substrate</name>
    </ligand>
</feature>
<organism evidence="13 14">
    <name type="scientific">Ruminiclostridium cellulolyticum (strain ATCC 35319 / DSM 5812 / JCM 6584 / H10)</name>
    <name type="common">Clostridium cellulolyticum</name>
    <dbReference type="NCBI Taxonomy" id="394503"/>
    <lineage>
        <taxon>Bacteria</taxon>
        <taxon>Bacillati</taxon>
        <taxon>Bacillota</taxon>
        <taxon>Clostridia</taxon>
        <taxon>Eubacteriales</taxon>
        <taxon>Oscillospiraceae</taxon>
        <taxon>Ruminiclostridium</taxon>
    </lineage>
</organism>
<keyword evidence="6" id="KW-0119">Carbohydrate metabolism</keyword>
<evidence type="ECO:0000256" key="5">
    <source>
        <dbReference type="ARBA" id="ARBA00023001"/>
    </source>
</evidence>
<dbReference type="Pfam" id="PF00232">
    <property type="entry name" value="Glyco_hydro_1"/>
    <property type="match status" value="1"/>
</dbReference>
<comment type="similarity">
    <text evidence="2 12">Belongs to the glycosyl hydrolase 1 family.</text>
</comment>
<evidence type="ECO:0000256" key="10">
    <source>
        <dbReference type="PIRSR" id="PIRSR617736-2"/>
    </source>
</evidence>
<feature type="binding site" evidence="10">
    <location>
        <begin position="408"/>
        <end position="409"/>
    </location>
    <ligand>
        <name>substrate</name>
    </ligand>
</feature>
<dbReference type="GO" id="GO:0030245">
    <property type="term" value="P:cellulose catabolic process"/>
    <property type="evidence" value="ECO:0007669"/>
    <property type="project" value="UniProtKB-KW"/>
</dbReference>
<evidence type="ECO:0000256" key="1">
    <source>
        <dbReference type="ARBA" id="ARBA00000448"/>
    </source>
</evidence>
<dbReference type="RefSeq" id="WP_012634822.1">
    <property type="nucleotide sequence ID" value="NC_011898.1"/>
</dbReference>
<dbReference type="EC" id="3.2.1.21" evidence="3 12"/>
<evidence type="ECO:0000256" key="6">
    <source>
        <dbReference type="ARBA" id="ARBA00023277"/>
    </source>
</evidence>
<dbReference type="PROSITE" id="PS00653">
    <property type="entry name" value="GLYCOSYL_HYDROL_F1_2"/>
    <property type="match status" value="1"/>
</dbReference>
<keyword evidence="4 12" id="KW-0378">Hydrolase</keyword>